<dbReference type="SUPFAM" id="SSF52283">
    <property type="entry name" value="Formate/glycerate dehydrogenase catalytic domain-like"/>
    <property type="match status" value="1"/>
</dbReference>
<feature type="domain" description="D-isomer specific 2-hydroxyacid dehydrogenase NAD-binding" evidence="4">
    <location>
        <begin position="143"/>
        <end position="319"/>
    </location>
</feature>
<dbReference type="InterPro" id="IPR050857">
    <property type="entry name" value="D-2-hydroxyacid_DH"/>
</dbReference>
<dbReference type="SUPFAM" id="SSF51735">
    <property type="entry name" value="NAD(P)-binding Rossmann-fold domains"/>
    <property type="match status" value="1"/>
</dbReference>
<keyword evidence="2" id="KW-0560">Oxidoreductase</keyword>
<evidence type="ECO:0000313" key="5">
    <source>
        <dbReference type="EMBL" id="GCF93839.1"/>
    </source>
</evidence>
<evidence type="ECO:0000256" key="2">
    <source>
        <dbReference type="ARBA" id="ARBA00023002"/>
    </source>
</evidence>
<keyword evidence="6" id="KW-1185">Reference proteome</keyword>
<dbReference type="Proteomes" id="UP000290567">
    <property type="component" value="Unassembled WGS sequence"/>
</dbReference>
<dbReference type="OrthoDB" id="9805416at2"/>
<evidence type="ECO:0000313" key="6">
    <source>
        <dbReference type="Proteomes" id="UP000290567"/>
    </source>
</evidence>
<name>A0A4V0WPH1_9ENTE</name>
<evidence type="ECO:0000259" key="4">
    <source>
        <dbReference type="Pfam" id="PF02826"/>
    </source>
</evidence>
<dbReference type="InterPro" id="IPR036291">
    <property type="entry name" value="NAD(P)-bd_dom_sf"/>
</dbReference>
<gene>
    <name evidence="5" type="ORF">NRIC_17300</name>
</gene>
<evidence type="ECO:0000256" key="1">
    <source>
        <dbReference type="ARBA" id="ARBA00005854"/>
    </source>
</evidence>
<dbReference type="Pfam" id="PF02826">
    <property type="entry name" value="2-Hacid_dh_C"/>
    <property type="match status" value="1"/>
</dbReference>
<evidence type="ECO:0000256" key="3">
    <source>
        <dbReference type="ARBA" id="ARBA00023027"/>
    </source>
</evidence>
<proteinExistence type="inferred from homology"/>
<dbReference type="PANTHER" id="PTHR42789:SF1">
    <property type="entry name" value="D-ISOMER SPECIFIC 2-HYDROXYACID DEHYDROGENASE FAMILY PROTEIN (AFU_ORTHOLOGUE AFUA_6G10090)"/>
    <property type="match status" value="1"/>
</dbReference>
<dbReference type="AlphaFoldDB" id="A0A4V0WPH1"/>
<reference evidence="6" key="1">
    <citation type="submission" date="2019-02" db="EMBL/GenBank/DDBJ databases">
        <title>Draft genome sequence of Enterococcus sp. Gos25-1.</title>
        <authorList>
            <person name="Tanaka N."/>
            <person name="Shiwa Y."/>
            <person name="Fujita N."/>
        </authorList>
    </citation>
    <scope>NUCLEOTIDE SEQUENCE [LARGE SCALE GENOMIC DNA]</scope>
    <source>
        <strain evidence="6">Gos25-1</strain>
    </source>
</reference>
<dbReference type="RefSeq" id="WP_146622279.1">
    <property type="nucleotide sequence ID" value="NZ_BJCC01000013.1"/>
</dbReference>
<accession>A0A4V0WPH1</accession>
<keyword evidence="3" id="KW-0520">NAD</keyword>
<dbReference type="InterPro" id="IPR006140">
    <property type="entry name" value="D-isomer_DH_NAD-bd"/>
</dbReference>
<protein>
    <submittedName>
        <fullName evidence="5">Oxidoreductase</fullName>
    </submittedName>
</protein>
<dbReference type="EMBL" id="BJCC01000013">
    <property type="protein sequence ID" value="GCF93839.1"/>
    <property type="molecule type" value="Genomic_DNA"/>
</dbReference>
<dbReference type="PANTHER" id="PTHR42789">
    <property type="entry name" value="D-ISOMER SPECIFIC 2-HYDROXYACID DEHYDROGENASE FAMILY PROTEIN (AFU_ORTHOLOGUE AFUA_6G10090)"/>
    <property type="match status" value="1"/>
</dbReference>
<dbReference type="Gene3D" id="3.40.50.720">
    <property type="entry name" value="NAD(P)-binding Rossmann-like Domain"/>
    <property type="match status" value="2"/>
</dbReference>
<organism evidence="5 6">
    <name type="scientific">Enterococcus florum</name>
    <dbReference type="NCBI Taxonomy" id="2480627"/>
    <lineage>
        <taxon>Bacteria</taxon>
        <taxon>Bacillati</taxon>
        <taxon>Bacillota</taxon>
        <taxon>Bacilli</taxon>
        <taxon>Lactobacillales</taxon>
        <taxon>Enterococcaceae</taxon>
        <taxon>Enterococcus</taxon>
    </lineage>
</organism>
<comment type="similarity">
    <text evidence="1">Belongs to the D-isomer specific 2-hydroxyacid dehydrogenase family.</text>
</comment>
<sequence>MTKIVYVSEGLITWQDLEERGIPERIKKFEALGIDSFEFIEDRAAFEQEKDLRKANLRLEKEGPNWVRQSPDFFEGIQEAEIIILHYSAAGKLFFDAAKKLKLLCVMRSGVENVDMDAAKEHGVTVCFSPGRASEPVADFTLTLLLSLMRKLPQNNMAGLKKWKKGVPMGEEGMLQNATVGLFGFGMIAQKVVLRLKGFGCNLLAYDPWVSTESMLEHTVTKVDSLGELFEVSDYVSVHARLTKENYGIVNSELLGRMKPTSYLINTARAGLINEEDLIECLKQKGIAGAGLDVFNQEPLPENHPFLSLDNVIVTPHVAGNGGDFILRSIESPLKEIEHYLKNEEHEFQVTI</sequence>
<dbReference type="GO" id="GO:0051287">
    <property type="term" value="F:NAD binding"/>
    <property type="evidence" value="ECO:0007669"/>
    <property type="project" value="InterPro"/>
</dbReference>
<comment type="caution">
    <text evidence="5">The sequence shown here is derived from an EMBL/GenBank/DDBJ whole genome shotgun (WGS) entry which is preliminary data.</text>
</comment>
<dbReference type="CDD" id="cd12171">
    <property type="entry name" value="2-Hacid_dh_10"/>
    <property type="match status" value="1"/>
</dbReference>
<dbReference type="GO" id="GO:0016616">
    <property type="term" value="F:oxidoreductase activity, acting on the CH-OH group of donors, NAD or NADP as acceptor"/>
    <property type="evidence" value="ECO:0007669"/>
    <property type="project" value="InterPro"/>
</dbReference>